<feature type="region of interest" description="Disordered" evidence="1">
    <location>
        <begin position="413"/>
        <end position="466"/>
    </location>
</feature>
<evidence type="ECO:0008006" key="4">
    <source>
        <dbReference type="Google" id="ProtNLM"/>
    </source>
</evidence>
<proteinExistence type="predicted"/>
<sequence>MALSASHLPGASTHPHPTPAAIPAPAATPALLSPSKASYSPLSSEARPFVPSGRSKTQRWEGSPPVSGVKVSPPPRPSFRDVVLSMAAPVSPRIVLRSEIGLCTVRRAEPDQDGWVEVVDKRTRRRPAVGAQRSRREVPADLRGRLPPSHALFPLLGDRAPLILVPARCDVLRQVRWSGDRWWWPLTRLARQRPPMVNLHVAVLDAAAGGGRLAVMVMVLSHRPLRRILAAMNLTPTPICVIDRSTRMDNTEVDLQRALVVTIGGNRPSLVADRVLREVARSYNLAEGTIQVTPFAPEDFLLLLPDREVAERVYNGGRPFHDPGFTLLFKRWSRLAQADTAALPTFVEGELLGVPAHAWELATAQKLLGGSSWARAHPPVVDLIIPEPTDALVEVPPRKRGLVYPIHLAVAVGGSSQETPPSPPPSDAGQERRRRRRRRRSPGPTSSSAGVQPRQSVQSRLGPPPASFNHVALADAFAAREASPQVVIAASSAAVRETSPPAAASPLPSASISLQNGGAVMMEKVPQAAGGSRLAAPGPFAVPETAAGAPSVMAAVSSPGSLGAAPSLVELGPMVDATASFGGPEPDGLMPSLVGPGLVEVAAAQPAVQSNFSPSPRLCAETPSLSDACTPRPAGLPPLMLVEPQAPEIADCGSAPALQVYSRRRGRGGGDTAPPLAVEEQQPPLQALITPKALFLNKVAKAVGSVEERRFCLKVHHRHCAEVEGRPGSVQRQFNLHKLKPRRELCARWAWLPPESASSSTNLKLMEGFSSTRY</sequence>
<dbReference type="PANTHER" id="PTHR33087">
    <property type="entry name" value="OS07G0539200 PROTEIN"/>
    <property type="match status" value="1"/>
</dbReference>
<dbReference type="AlphaFoldDB" id="A0A835B2B1"/>
<feature type="compositionally biased region" description="Polar residues" evidence="1">
    <location>
        <begin position="443"/>
        <end position="459"/>
    </location>
</feature>
<dbReference type="InterPro" id="IPR053253">
    <property type="entry name" value="Sex_diff_modulator"/>
</dbReference>
<comment type="caution">
    <text evidence="2">The sequence shown here is derived from an EMBL/GenBank/DDBJ whole genome shotgun (WGS) entry which is preliminary data.</text>
</comment>
<feature type="compositionally biased region" description="Low complexity" evidence="1">
    <location>
        <begin position="23"/>
        <end position="46"/>
    </location>
</feature>
<dbReference type="PANTHER" id="PTHR33087:SF51">
    <property type="entry name" value="CCHC-TYPE DOMAIN-CONTAINING PROTEIN"/>
    <property type="match status" value="1"/>
</dbReference>
<feature type="region of interest" description="Disordered" evidence="1">
    <location>
        <begin position="1"/>
        <end position="75"/>
    </location>
</feature>
<feature type="compositionally biased region" description="Basic residues" evidence="1">
    <location>
        <begin position="432"/>
        <end position="441"/>
    </location>
</feature>
<accession>A0A835B2B1</accession>
<keyword evidence="3" id="KW-1185">Reference proteome</keyword>
<dbReference type="Proteomes" id="UP000636709">
    <property type="component" value="Unassembled WGS sequence"/>
</dbReference>
<name>A0A835B2B1_9POAL</name>
<evidence type="ECO:0000256" key="1">
    <source>
        <dbReference type="SAM" id="MobiDB-lite"/>
    </source>
</evidence>
<evidence type="ECO:0000313" key="3">
    <source>
        <dbReference type="Proteomes" id="UP000636709"/>
    </source>
</evidence>
<evidence type="ECO:0000313" key="2">
    <source>
        <dbReference type="EMBL" id="KAF8670485.1"/>
    </source>
</evidence>
<reference evidence="2" key="1">
    <citation type="submission" date="2020-07" db="EMBL/GenBank/DDBJ databases">
        <title>Genome sequence and genetic diversity analysis of an under-domesticated orphan crop, white fonio (Digitaria exilis).</title>
        <authorList>
            <person name="Bennetzen J.L."/>
            <person name="Chen S."/>
            <person name="Ma X."/>
            <person name="Wang X."/>
            <person name="Yssel A.E.J."/>
            <person name="Chaluvadi S.R."/>
            <person name="Johnson M."/>
            <person name="Gangashetty P."/>
            <person name="Hamidou F."/>
            <person name="Sanogo M.D."/>
            <person name="Zwaenepoel A."/>
            <person name="Wallace J."/>
            <person name="Van De Peer Y."/>
            <person name="Van Deynze A."/>
        </authorList>
    </citation>
    <scope>NUCLEOTIDE SEQUENCE</scope>
    <source>
        <tissue evidence="2">Leaves</tissue>
    </source>
</reference>
<dbReference type="EMBL" id="JACEFO010002254">
    <property type="protein sequence ID" value="KAF8670485.1"/>
    <property type="molecule type" value="Genomic_DNA"/>
</dbReference>
<gene>
    <name evidence="2" type="ORF">HU200_050501</name>
</gene>
<protein>
    <recommendedName>
        <fullName evidence="4">DUF4283 domain-containing protein</fullName>
    </recommendedName>
</protein>
<organism evidence="2 3">
    <name type="scientific">Digitaria exilis</name>
    <dbReference type="NCBI Taxonomy" id="1010633"/>
    <lineage>
        <taxon>Eukaryota</taxon>
        <taxon>Viridiplantae</taxon>
        <taxon>Streptophyta</taxon>
        <taxon>Embryophyta</taxon>
        <taxon>Tracheophyta</taxon>
        <taxon>Spermatophyta</taxon>
        <taxon>Magnoliopsida</taxon>
        <taxon>Liliopsida</taxon>
        <taxon>Poales</taxon>
        <taxon>Poaceae</taxon>
        <taxon>PACMAD clade</taxon>
        <taxon>Panicoideae</taxon>
        <taxon>Panicodae</taxon>
        <taxon>Paniceae</taxon>
        <taxon>Anthephorinae</taxon>
        <taxon>Digitaria</taxon>
    </lineage>
</organism>